<accession>B5GN73</accession>
<evidence type="ECO:0000313" key="7">
    <source>
        <dbReference type="EMBL" id="EFG04242.2"/>
    </source>
</evidence>
<gene>
    <name evidence="7" type="ORF">SCLAV_p0755</name>
</gene>
<keyword evidence="8" id="KW-1185">Reference proteome</keyword>
<dbReference type="Proteomes" id="UP000002357">
    <property type="component" value="Plasmid pSCL4"/>
</dbReference>
<dbReference type="InterPro" id="IPR009908">
    <property type="entry name" value="Methylamine_util_MauE"/>
</dbReference>
<evidence type="ECO:0000313" key="8">
    <source>
        <dbReference type="Proteomes" id="UP000002357"/>
    </source>
</evidence>
<comment type="subcellular location">
    <subcellularLocation>
        <location evidence="1">Membrane</location>
        <topology evidence="1">Multi-pass membrane protein</topology>
    </subcellularLocation>
</comment>
<geneLocation type="plasmid" evidence="7 8">
    <name>pSCL4</name>
</geneLocation>
<dbReference type="GO" id="GO:0030416">
    <property type="term" value="P:methylamine metabolic process"/>
    <property type="evidence" value="ECO:0007669"/>
    <property type="project" value="InterPro"/>
</dbReference>
<dbReference type="Pfam" id="PF07291">
    <property type="entry name" value="MauE"/>
    <property type="match status" value="1"/>
</dbReference>
<sequence length="271" mass="27113">MRRPTRLRAAGSVRAAFPAAVPGAGTTRSTGSTATTAAGTGSTATAAADPPPLIPPGGGVRGPRRATMRAGCPYPCRYGQHALPPSDERPTMEIVVLSCRTLLVVVLAVAAMSKIRDAESYAAFTGSVRELTELPARPARTVAAIVVAAEAGAVVLLLAPSPSHRAGFALAGGLFGAFTVAIAASLRRGVRGRCRCFGASESRLGPVHLVRNALLITVAGTGALGASDSLPGAPGGLALAVGTGLVLGVVVTVLDDIGAGLRDAVRIGTEK</sequence>
<feature type="compositionally biased region" description="Low complexity" evidence="5">
    <location>
        <begin position="22"/>
        <end position="48"/>
    </location>
</feature>
<evidence type="ECO:0000259" key="6">
    <source>
        <dbReference type="Pfam" id="PF07291"/>
    </source>
</evidence>
<keyword evidence="3" id="KW-1133">Transmembrane helix</keyword>
<dbReference type="EMBL" id="CM000914">
    <property type="protein sequence ID" value="EFG04242.2"/>
    <property type="molecule type" value="Genomic_DNA"/>
</dbReference>
<evidence type="ECO:0000256" key="2">
    <source>
        <dbReference type="ARBA" id="ARBA00022692"/>
    </source>
</evidence>
<keyword evidence="7" id="KW-0614">Plasmid</keyword>
<feature type="region of interest" description="Disordered" evidence="5">
    <location>
        <begin position="21"/>
        <end position="65"/>
    </location>
</feature>
<dbReference type="AlphaFoldDB" id="B5GN73"/>
<keyword evidence="4" id="KW-0472">Membrane</keyword>
<protein>
    <submittedName>
        <fullName evidence="7">MauE domain-containing protein</fullName>
    </submittedName>
</protein>
<dbReference type="UniPathway" id="UPA00895"/>
<keyword evidence="2" id="KW-0812">Transmembrane</keyword>
<evidence type="ECO:0000256" key="5">
    <source>
        <dbReference type="SAM" id="MobiDB-lite"/>
    </source>
</evidence>
<organism evidence="7 8">
    <name type="scientific">Streptomyces clavuligerus</name>
    <dbReference type="NCBI Taxonomy" id="1901"/>
    <lineage>
        <taxon>Bacteria</taxon>
        <taxon>Bacillati</taxon>
        <taxon>Actinomycetota</taxon>
        <taxon>Actinomycetes</taxon>
        <taxon>Kitasatosporales</taxon>
        <taxon>Streptomycetaceae</taxon>
        <taxon>Streptomyces</taxon>
    </lineage>
</organism>
<dbReference type="eggNOG" id="COG1225">
    <property type="taxonomic scope" value="Bacteria"/>
</dbReference>
<dbReference type="GO" id="GO:0016020">
    <property type="term" value="C:membrane"/>
    <property type="evidence" value="ECO:0007669"/>
    <property type="project" value="UniProtKB-SubCell"/>
</dbReference>
<evidence type="ECO:0000256" key="1">
    <source>
        <dbReference type="ARBA" id="ARBA00004141"/>
    </source>
</evidence>
<feature type="domain" description="Methylamine utilisation protein MauE" evidence="6">
    <location>
        <begin position="92"/>
        <end position="224"/>
    </location>
</feature>
<proteinExistence type="predicted"/>
<dbReference type="KEGG" id="sclf:BB341_28000"/>
<evidence type="ECO:0000256" key="3">
    <source>
        <dbReference type="ARBA" id="ARBA00022989"/>
    </source>
</evidence>
<evidence type="ECO:0000256" key="4">
    <source>
        <dbReference type="ARBA" id="ARBA00023136"/>
    </source>
</evidence>
<name>B5GN73_STRCL</name>
<reference evidence="7 8" key="1">
    <citation type="journal article" date="2010" name="Genome Biol. Evol.">
        <title>The sequence of a 1.8-mb bacterial linear plasmid reveals a rich evolutionary reservoir of secondary metabolic pathways.</title>
        <authorList>
            <person name="Medema M.H."/>
            <person name="Trefzer A."/>
            <person name="Kovalchuk A."/>
            <person name="van den Berg M."/>
            <person name="Mueller U."/>
            <person name="Heijne W."/>
            <person name="Wu L."/>
            <person name="Alam M.T."/>
            <person name="Ronning C.M."/>
            <person name="Nierman W.C."/>
            <person name="Bovenberg R.A.L."/>
            <person name="Breitling R."/>
            <person name="Takano E."/>
        </authorList>
    </citation>
    <scope>NUCLEOTIDE SEQUENCE [LARGE SCALE GENOMIC DNA]</scope>
    <source>
        <strain evidence="8">ATCC 27064 / DSM 738 / JCM 4710 / NBRC 13307 / NCIMB 12785 / NRRL 3585 / VKM Ac-602</strain>
        <plasmid evidence="7">pSCL4</plasmid>
    </source>
</reference>